<evidence type="ECO:0000259" key="5">
    <source>
        <dbReference type="Pfam" id="PF00732"/>
    </source>
</evidence>
<keyword evidence="8" id="KW-1185">Reference proteome</keyword>
<proteinExistence type="inferred from homology"/>
<comment type="caution">
    <text evidence="7">The sequence shown here is derived from an EMBL/GenBank/DDBJ whole genome shotgun (WGS) entry which is preliminary data.</text>
</comment>
<comment type="similarity">
    <text evidence="1">Belongs to the GMC oxidoreductase family.</text>
</comment>
<accession>A0ABW0GXH7</accession>
<protein>
    <submittedName>
        <fullName evidence="7">GMC family oxidoreductase</fullName>
    </submittedName>
</protein>
<dbReference type="SUPFAM" id="SSF54373">
    <property type="entry name" value="FAD-linked reductases, C-terminal domain"/>
    <property type="match status" value="1"/>
</dbReference>
<gene>
    <name evidence="7" type="ORF">ACFPLB_09305</name>
</gene>
<dbReference type="PRINTS" id="PR00411">
    <property type="entry name" value="PNDRDTASEI"/>
</dbReference>
<dbReference type="Pfam" id="PF13450">
    <property type="entry name" value="NAD_binding_8"/>
    <property type="match status" value="1"/>
</dbReference>
<sequence length="542" mass="59722">MNEKAEAVEKEADVVIVGAGPSGAVAAKRLAEAGFSVICLEQGDYPDYTLARYNGLEFELMKDRYFDSNPNNRGGAGDYPIDLSQSEMAPQMWNGVGGSSVLFAGCWHRFRPSDFRVRTLDGVADDWPISYNDLAPFYDRVSADFSVSGIEGDPAYPHYEVPLPPFDLTAMEWKMIEAHDRLGWHWWPGSNAIATVKHNNLVPCVRRGRCLWSCFDGAKATPDRTHWPVARQLGVKLVTGARVLRIETGESGLATGVVYADRSNGTQHFVRGGVVIVSANSLGTTRLLLNSANNSHRDGLANSSGLVGKRLMMHPYSVVTGLFEDFFETWQGPFGQRLYSLEFAETRPETGFVRGAKWQMMGTGGPHNAFSPFPWADDVHWGKDFHKTLKSRFGRSISWGIMAEDLPEERNMVVLDPDLKDADGMPCPKVIYSYSDNTRKLVDFNIKMASQGLREAGAYEVIEAPLMRESGWHMLGACVMGNDASKSVVNAYGQTHDVPNLYIMDGSVMPTSSCVNPTGTVAALALRNTEAIINNAREQKTA</sequence>
<dbReference type="Pfam" id="PF05199">
    <property type="entry name" value="GMC_oxred_C"/>
    <property type="match status" value="1"/>
</dbReference>
<evidence type="ECO:0000259" key="6">
    <source>
        <dbReference type="Pfam" id="PF05199"/>
    </source>
</evidence>
<keyword evidence="4" id="KW-0560">Oxidoreductase</keyword>
<dbReference type="Gene3D" id="3.50.50.60">
    <property type="entry name" value="FAD/NAD(P)-binding domain"/>
    <property type="match status" value="2"/>
</dbReference>
<evidence type="ECO:0000256" key="4">
    <source>
        <dbReference type="ARBA" id="ARBA00023002"/>
    </source>
</evidence>
<dbReference type="PRINTS" id="PR00368">
    <property type="entry name" value="FADPNR"/>
</dbReference>
<dbReference type="PANTHER" id="PTHR46056:SF12">
    <property type="entry name" value="LONG-CHAIN-ALCOHOL OXIDASE"/>
    <property type="match status" value="1"/>
</dbReference>
<dbReference type="Pfam" id="PF00732">
    <property type="entry name" value="GMC_oxred_N"/>
    <property type="match status" value="1"/>
</dbReference>
<feature type="domain" description="Glucose-methanol-choline oxidoreductase C-terminal" evidence="6">
    <location>
        <begin position="407"/>
        <end position="525"/>
    </location>
</feature>
<dbReference type="InterPro" id="IPR007867">
    <property type="entry name" value="GMC_OxRtase_C"/>
</dbReference>
<reference evidence="8" key="1">
    <citation type="journal article" date="2019" name="Int. J. Syst. Evol. Microbiol.">
        <title>The Global Catalogue of Microorganisms (GCM) 10K type strain sequencing project: providing services to taxonomists for standard genome sequencing and annotation.</title>
        <authorList>
            <consortium name="The Broad Institute Genomics Platform"/>
            <consortium name="The Broad Institute Genome Sequencing Center for Infectious Disease"/>
            <person name="Wu L."/>
            <person name="Ma J."/>
        </authorList>
    </citation>
    <scope>NUCLEOTIDE SEQUENCE [LARGE SCALE GENOMIC DNA]</scope>
    <source>
        <strain evidence="8">CGMCC 4.1415</strain>
    </source>
</reference>
<dbReference type="SUPFAM" id="SSF51905">
    <property type="entry name" value="FAD/NAD(P)-binding domain"/>
    <property type="match status" value="1"/>
</dbReference>
<evidence type="ECO:0000256" key="1">
    <source>
        <dbReference type="ARBA" id="ARBA00010790"/>
    </source>
</evidence>
<feature type="domain" description="Glucose-methanol-choline oxidoreductase N-terminal" evidence="5">
    <location>
        <begin position="93"/>
        <end position="315"/>
    </location>
</feature>
<keyword evidence="3" id="KW-0274">FAD</keyword>
<dbReference type="InterPro" id="IPR000172">
    <property type="entry name" value="GMC_OxRdtase_N"/>
</dbReference>
<dbReference type="EMBL" id="JBHSLL010000025">
    <property type="protein sequence ID" value="MFC5386162.1"/>
    <property type="molecule type" value="Genomic_DNA"/>
</dbReference>
<dbReference type="Proteomes" id="UP001596016">
    <property type="component" value="Unassembled WGS sequence"/>
</dbReference>
<dbReference type="InterPro" id="IPR036188">
    <property type="entry name" value="FAD/NAD-bd_sf"/>
</dbReference>
<keyword evidence="2" id="KW-0285">Flavoprotein</keyword>
<name>A0ABW0GXH7_9HYPH</name>
<evidence type="ECO:0000313" key="7">
    <source>
        <dbReference type="EMBL" id="MFC5386162.1"/>
    </source>
</evidence>
<evidence type="ECO:0000256" key="2">
    <source>
        <dbReference type="ARBA" id="ARBA00022630"/>
    </source>
</evidence>
<dbReference type="PANTHER" id="PTHR46056">
    <property type="entry name" value="LONG-CHAIN-ALCOHOL OXIDASE"/>
    <property type="match status" value="1"/>
</dbReference>
<evidence type="ECO:0000256" key="3">
    <source>
        <dbReference type="ARBA" id="ARBA00022827"/>
    </source>
</evidence>
<evidence type="ECO:0000313" key="8">
    <source>
        <dbReference type="Proteomes" id="UP001596016"/>
    </source>
</evidence>
<organism evidence="7 8">
    <name type="scientific">Aquamicrobium segne</name>
    <dbReference type="NCBI Taxonomy" id="469547"/>
    <lineage>
        <taxon>Bacteria</taxon>
        <taxon>Pseudomonadati</taxon>
        <taxon>Pseudomonadota</taxon>
        <taxon>Alphaproteobacteria</taxon>
        <taxon>Hyphomicrobiales</taxon>
        <taxon>Phyllobacteriaceae</taxon>
        <taxon>Aquamicrobium</taxon>
    </lineage>
</organism>
<dbReference type="RefSeq" id="WP_378229072.1">
    <property type="nucleotide sequence ID" value="NZ_JBHSLL010000025.1"/>
</dbReference>